<evidence type="ECO:0000313" key="1">
    <source>
        <dbReference type="EMBL" id="OEU11756.1"/>
    </source>
</evidence>
<organism evidence="1 2">
    <name type="scientific">Fragilariopsis cylindrus CCMP1102</name>
    <dbReference type="NCBI Taxonomy" id="635003"/>
    <lineage>
        <taxon>Eukaryota</taxon>
        <taxon>Sar</taxon>
        <taxon>Stramenopiles</taxon>
        <taxon>Ochrophyta</taxon>
        <taxon>Bacillariophyta</taxon>
        <taxon>Bacillariophyceae</taxon>
        <taxon>Bacillariophycidae</taxon>
        <taxon>Bacillariales</taxon>
        <taxon>Bacillariaceae</taxon>
        <taxon>Fragilariopsis</taxon>
    </lineage>
</organism>
<dbReference type="InParanoid" id="A0A1E7F0X8"/>
<dbReference type="AlphaFoldDB" id="A0A1E7F0X8"/>
<gene>
    <name evidence="1" type="ORF">FRACYDRAFT_244879</name>
</gene>
<protein>
    <submittedName>
        <fullName evidence="1">Uncharacterized protein</fullName>
    </submittedName>
</protein>
<dbReference type="KEGG" id="fcy:FRACYDRAFT_244879"/>
<dbReference type="EMBL" id="KV784366">
    <property type="protein sequence ID" value="OEU11756.1"/>
    <property type="molecule type" value="Genomic_DNA"/>
</dbReference>
<name>A0A1E7F0X8_9STRA</name>
<evidence type="ECO:0000313" key="2">
    <source>
        <dbReference type="Proteomes" id="UP000095751"/>
    </source>
</evidence>
<reference evidence="1 2" key="1">
    <citation type="submission" date="2016-09" db="EMBL/GenBank/DDBJ databases">
        <title>Extensive genetic diversity and differential bi-allelic expression allows diatom success in the polar Southern Ocean.</title>
        <authorList>
            <consortium name="DOE Joint Genome Institute"/>
            <person name="Mock T."/>
            <person name="Otillar R.P."/>
            <person name="Strauss J."/>
            <person name="Dupont C."/>
            <person name="Frickenhaus S."/>
            <person name="Maumus F."/>
            <person name="Mcmullan M."/>
            <person name="Sanges R."/>
            <person name="Schmutz J."/>
            <person name="Toseland A."/>
            <person name="Valas R."/>
            <person name="Veluchamy A."/>
            <person name="Ward B.J."/>
            <person name="Allen A."/>
            <person name="Barry K."/>
            <person name="Falciatore A."/>
            <person name="Ferrante M."/>
            <person name="Fortunato A.E."/>
            <person name="Gloeckner G."/>
            <person name="Gruber A."/>
            <person name="Hipkin R."/>
            <person name="Janech M."/>
            <person name="Kroth P."/>
            <person name="Leese F."/>
            <person name="Lindquist E."/>
            <person name="Lyon B.R."/>
            <person name="Martin J."/>
            <person name="Mayer C."/>
            <person name="Parker M."/>
            <person name="Quesneville H."/>
            <person name="Raymond J."/>
            <person name="Uhlig C."/>
            <person name="Valentin K.U."/>
            <person name="Worden A.Z."/>
            <person name="Armbrust E.V."/>
            <person name="Bowler C."/>
            <person name="Green B."/>
            <person name="Moulton V."/>
            <person name="Van Oosterhout C."/>
            <person name="Grigoriev I."/>
        </authorList>
    </citation>
    <scope>NUCLEOTIDE SEQUENCE [LARGE SCALE GENOMIC DNA]</scope>
    <source>
        <strain evidence="1 2">CCMP1102</strain>
    </source>
</reference>
<sequence>MNETFIWNIHNESIQDRIYNLLLALRYAIEMTTNGMTHLSGTLPSPPLGLLSNPDSVNYKPSWSIWYEYIITVLKMGQSYMPGGTHLSNEDFRSIETAVMAAAMAAEEEEEEYKWDKKKKEVISVSIILVEKTNSITQ</sequence>
<accession>A0A1E7F0X8</accession>
<dbReference type="Proteomes" id="UP000095751">
    <property type="component" value="Unassembled WGS sequence"/>
</dbReference>
<proteinExistence type="predicted"/>
<keyword evidence="2" id="KW-1185">Reference proteome</keyword>